<dbReference type="EMBL" id="QZEY01000004">
    <property type="protein sequence ID" value="RJL32394.1"/>
    <property type="molecule type" value="Genomic_DNA"/>
</dbReference>
<feature type="transmembrane region" description="Helical" evidence="2">
    <location>
        <begin position="154"/>
        <end position="173"/>
    </location>
</feature>
<name>A0A3A4BMT9_9ACTN</name>
<feature type="transmembrane region" description="Helical" evidence="2">
    <location>
        <begin position="347"/>
        <end position="369"/>
    </location>
</feature>
<feature type="transmembrane region" description="Helical" evidence="2">
    <location>
        <begin position="223"/>
        <end position="246"/>
    </location>
</feature>
<dbReference type="Proteomes" id="UP000265768">
    <property type="component" value="Unassembled WGS sequence"/>
</dbReference>
<accession>A0A3A4BMT9</accession>
<gene>
    <name evidence="3" type="ORF">D5H75_12665</name>
</gene>
<proteinExistence type="predicted"/>
<keyword evidence="2" id="KW-0812">Transmembrane</keyword>
<feature type="transmembrane region" description="Helical" evidence="2">
    <location>
        <begin position="180"/>
        <end position="203"/>
    </location>
</feature>
<feature type="region of interest" description="Disordered" evidence="1">
    <location>
        <begin position="1"/>
        <end position="55"/>
    </location>
</feature>
<reference evidence="3 4" key="1">
    <citation type="submission" date="2018-09" db="EMBL/GenBank/DDBJ databases">
        <title>YIM 75507 draft genome.</title>
        <authorList>
            <person name="Tang S."/>
            <person name="Feng Y."/>
        </authorList>
    </citation>
    <scope>NUCLEOTIDE SEQUENCE [LARGE SCALE GENOMIC DNA]</scope>
    <source>
        <strain evidence="3 4">YIM 75507</strain>
    </source>
</reference>
<dbReference type="OrthoDB" id="2717873at2"/>
<evidence type="ECO:0000313" key="3">
    <source>
        <dbReference type="EMBL" id="RJL32394.1"/>
    </source>
</evidence>
<feature type="transmembrane region" description="Helical" evidence="2">
    <location>
        <begin position="258"/>
        <end position="277"/>
    </location>
</feature>
<evidence type="ECO:0000313" key="4">
    <source>
        <dbReference type="Proteomes" id="UP000265768"/>
    </source>
</evidence>
<feature type="compositionally biased region" description="Gly residues" evidence="1">
    <location>
        <begin position="39"/>
        <end position="52"/>
    </location>
</feature>
<keyword evidence="2" id="KW-1133">Transmembrane helix</keyword>
<dbReference type="RefSeq" id="WP_119926642.1">
    <property type="nucleotide sequence ID" value="NZ_QZEY01000004.1"/>
</dbReference>
<feature type="transmembrane region" description="Helical" evidence="2">
    <location>
        <begin position="127"/>
        <end position="148"/>
    </location>
</feature>
<feature type="transmembrane region" description="Helical" evidence="2">
    <location>
        <begin position="64"/>
        <end position="84"/>
    </location>
</feature>
<feature type="transmembrane region" description="Helical" evidence="2">
    <location>
        <begin position="104"/>
        <end position="122"/>
    </location>
</feature>
<sequence length="415" mass="42716">MAVADVHPAEPTRDGGRAQGDGVRRDGVRQGGARRDGARQGGAGQGGSGRGGGWRERFRSRAPLPLSLVALAVAALWLAAPGSYPYGMASPVTVGVNHWIERDLGIVLLLASGAAGLVAVAVRRPRIVTVVAAAEAAFFLGAMSDAAVLSTVGYAAIPALAVGVAAFVVTGCVRRHPAGYAGAAVLAAVAAAFATGLLDTAVITSYLGNLGEGLGRYGVRILWSWLMAALALAWAVVAFAAVPASGAPAPPNPRRGRVVTILAALCAAPYAVARLSWATPWPLAGFDPATDRTVLLIPALDPATRLQGFLIGLGSLAALVLTLGLTARWGEVFPRWIPALRGRPVPVKLAVIPAAIAAIVFAISSPGVLAAAAQHSTWQDALLFLALFPCPLWSPLLAAATHTYWHRRTHHPLTP</sequence>
<evidence type="ECO:0000256" key="2">
    <source>
        <dbReference type="SAM" id="Phobius"/>
    </source>
</evidence>
<organism evidence="3 4">
    <name type="scientific">Bailinhaonella thermotolerans</name>
    <dbReference type="NCBI Taxonomy" id="1070861"/>
    <lineage>
        <taxon>Bacteria</taxon>
        <taxon>Bacillati</taxon>
        <taxon>Actinomycetota</taxon>
        <taxon>Actinomycetes</taxon>
        <taxon>Streptosporangiales</taxon>
        <taxon>Streptosporangiaceae</taxon>
        <taxon>Bailinhaonella</taxon>
    </lineage>
</organism>
<evidence type="ECO:0000256" key="1">
    <source>
        <dbReference type="SAM" id="MobiDB-lite"/>
    </source>
</evidence>
<feature type="compositionally biased region" description="Basic and acidic residues" evidence="1">
    <location>
        <begin position="7"/>
        <end position="38"/>
    </location>
</feature>
<protein>
    <submittedName>
        <fullName evidence="3">Uncharacterized protein</fullName>
    </submittedName>
</protein>
<feature type="transmembrane region" description="Helical" evidence="2">
    <location>
        <begin position="381"/>
        <end position="400"/>
    </location>
</feature>
<feature type="transmembrane region" description="Helical" evidence="2">
    <location>
        <begin position="306"/>
        <end position="326"/>
    </location>
</feature>
<keyword evidence="4" id="KW-1185">Reference proteome</keyword>
<comment type="caution">
    <text evidence="3">The sequence shown here is derived from an EMBL/GenBank/DDBJ whole genome shotgun (WGS) entry which is preliminary data.</text>
</comment>
<keyword evidence="2" id="KW-0472">Membrane</keyword>
<dbReference type="AlphaFoldDB" id="A0A3A4BMT9"/>